<evidence type="ECO:0000256" key="3">
    <source>
        <dbReference type="ARBA" id="ARBA00022552"/>
    </source>
</evidence>
<evidence type="ECO:0000256" key="4">
    <source>
        <dbReference type="ARBA" id="ARBA00022574"/>
    </source>
</evidence>
<dbReference type="GO" id="GO:0032040">
    <property type="term" value="C:small-subunit processome"/>
    <property type="evidence" value="ECO:0007669"/>
    <property type="project" value="InterPro"/>
</dbReference>
<feature type="repeat" description="WD" evidence="8">
    <location>
        <begin position="123"/>
        <end position="165"/>
    </location>
</feature>
<organism evidence="11 12">
    <name type="scientific">Cristinia sonorae</name>
    <dbReference type="NCBI Taxonomy" id="1940300"/>
    <lineage>
        <taxon>Eukaryota</taxon>
        <taxon>Fungi</taxon>
        <taxon>Dikarya</taxon>
        <taxon>Basidiomycota</taxon>
        <taxon>Agaricomycotina</taxon>
        <taxon>Agaricomycetes</taxon>
        <taxon>Agaricomycetidae</taxon>
        <taxon>Agaricales</taxon>
        <taxon>Pleurotineae</taxon>
        <taxon>Stephanosporaceae</taxon>
        <taxon>Cristinia</taxon>
    </lineage>
</organism>
<reference evidence="11" key="1">
    <citation type="journal article" date="2021" name="New Phytol.">
        <title>Evolutionary innovations through gain and loss of genes in the ectomycorrhizal Boletales.</title>
        <authorList>
            <person name="Wu G."/>
            <person name="Miyauchi S."/>
            <person name="Morin E."/>
            <person name="Kuo A."/>
            <person name="Drula E."/>
            <person name="Varga T."/>
            <person name="Kohler A."/>
            <person name="Feng B."/>
            <person name="Cao Y."/>
            <person name="Lipzen A."/>
            <person name="Daum C."/>
            <person name="Hundley H."/>
            <person name="Pangilinan J."/>
            <person name="Johnson J."/>
            <person name="Barry K."/>
            <person name="LaButti K."/>
            <person name="Ng V."/>
            <person name="Ahrendt S."/>
            <person name="Min B."/>
            <person name="Choi I.G."/>
            <person name="Park H."/>
            <person name="Plett J.M."/>
            <person name="Magnuson J."/>
            <person name="Spatafora J.W."/>
            <person name="Nagy L.G."/>
            <person name="Henrissat B."/>
            <person name="Grigoriev I.V."/>
            <person name="Yang Z.L."/>
            <person name="Xu J."/>
            <person name="Martin F.M."/>
        </authorList>
    </citation>
    <scope>NUCLEOTIDE SEQUENCE</scope>
    <source>
        <strain evidence="11">KKN 215</strain>
    </source>
</reference>
<feature type="compositionally biased region" description="Basic and acidic residues" evidence="9">
    <location>
        <begin position="869"/>
        <end position="878"/>
    </location>
</feature>
<dbReference type="OrthoDB" id="4096at2759"/>
<gene>
    <name evidence="11" type="ORF">BXZ70DRAFT_294085</name>
</gene>
<keyword evidence="12" id="KW-1185">Reference proteome</keyword>
<feature type="region of interest" description="Disordered" evidence="9">
    <location>
        <begin position="1"/>
        <end position="64"/>
    </location>
</feature>
<feature type="repeat" description="WD" evidence="8">
    <location>
        <begin position="283"/>
        <end position="307"/>
    </location>
</feature>
<dbReference type="GO" id="GO:2000234">
    <property type="term" value="P:positive regulation of rRNA processing"/>
    <property type="evidence" value="ECO:0007669"/>
    <property type="project" value="TreeGrafter"/>
</dbReference>
<feature type="domain" description="WD repeat-containing protein 75 second beta-propeller" evidence="10">
    <location>
        <begin position="438"/>
        <end position="732"/>
    </location>
</feature>
<feature type="compositionally biased region" description="Low complexity" evidence="9">
    <location>
        <begin position="939"/>
        <end position="965"/>
    </location>
</feature>
<dbReference type="PANTHER" id="PTHR44215">
    <property type="entry name" value="WD REPEAT-CONTAINING PROTEIN 75"/>
    <property type="match status" value="1"/>
</dbReference>
<keyword evidence="5" id="KW-0677">Repeat</keyword>
<accession>A0A8K0XNS6</accession>
<keyword evidence="2" id="KW-0690">Ribosome biogenesis</keyword>
<dbReference type="EMBL" id="JAEVFJ010000020">
    <property type="protein sequence ID" value="KAH8099362.1"/>
    <property type="molecule type" value="Genomic_DNA"/>
</dbReference>
<evidence type="ECO:0000256" key="2">
    <source>
        <dbReference type="ARBA" id="ARBA00022517"/>
    </source>
</evidence>
<evidence type="ECO:0000259" key="10">
    <source>
        <dbReference type="Pfam" id="PF23769"/>
    </source>
</evidence>
<keyword evidence="4 8" id="KW-0853">WD repeat</keyword>
<dbReference type="Pfam" id="PF23869">
    <property type="entry name" value="Beta-prop_WDR75_1st"/>
    <property type="match status" value="1"/>
</dbReference>
<dbReference type="InterPro" id="IPR057644">
    <property type="entry name" value="Beta-prop_WDR75_2nd"/>
</dbReference>
<keyword evidence="3" id="KW-0698">rRNA processing</keyword>
<sequence length="991" mass="106464">MPVAVDPTPAMAASKQKHAAPSLPTDIPLPDTPKTAKKPRKKQPSQTQDAPPTPGSSKSAPSSSWTWRSLTVSSSSRVPLLFTKDGSYFFSVNGPSVKIYSVATGRVVSTLYPLQHTPAADIDSEARGTITCMALNPHNAYQLITGSLDGVVRVWDFVDAVLLKTLDVGKPVHHLAVHERFRDEVFVSVARPAKRVNSKGNPTANGDNNSVMRVVLKATDATVNLPVQTPSESHTIGKTRGSSGLAFSPSGSWLVVTAGHKAYVASTSNLKAGFTKFVSPDKLTCLAFHPSEEYFATGDEKGVVRLWYCLNDSVSPESTGTEKKATTTTLHWHAHAVSSLAFTANGAYLLTGGEEAVLVIWQLHTGKKEFVPRLGAPIINVAISNATTGEESYLVGLADASFVFVRSGTLKVSRTIARIKIDPAISNNRPTLPSSVPLTVHSLTSTLVLPSSHPSMIQMYSPTIADLISELEVSPSNKISRRDDKQLDPPRVERAVVSENGKWMATVDSRAGDEAHRGEVYLKLWSWEKKGGYWTLNTRIDRPHGLKNVTAVTFRPPSEVSSLQLATTGADGAIKIWRLRQVSKEGKNTEEFWVAQATLNFRSEIPSDASWSLDGSLLAVSLGPYIGLYDAETNMLSSVLTSPECPLVNSAQFVGKSSRYVAAVGPRDLVLWDVVTQSVLWHYRSFSGITRLASRNDSDSFLLLEKPTSLTQSPTTKVTVFNTSSSTPIATQSLPFHFLGVTACPPGWTQGGETSSLALLGVTHSWNVVLLGDNITLPDEIGATHIGLRDAGAAVKRTLFDDIFGASLFVSPSVQSSAQSPNVQSSSWKGKDVERVFDAPAYLMPPLEALFDPLVQSFFVERGPEKKFVKDEGEGADDRMDEDEKDGPILVGSKPERMVGKDEMAGLVNLFKSYAIRPSNTTININGIHKASAQINGVTSHSTTSTPSSKAKPKTAVPPSTSKPSVPSPVPSPAAASPGVRAGSKRKKSLG</sequence>
<proteinExistence type="predicted"/>
<dbReference type="Gene3D" id="2.130.10.10">
    <property type="entry name" value="YVTN repeat-like/Quinoprotein amine dehydrogenase"/>
    <property type="match status" value="3"/>
</dbReference>
<dbReference type="PROSITE" id="PS50082">
    <property type="entry name" value="WD_REPEATS_2"/>
    <property type="match status" value="3"/>
</dbReference>
<protein>
    <submittedName>
        <fullName evidence="11">WD40 repeat-like protein</fullName>
    </submittedName>
</protein>
<dbReference type="GO" id="GO:0045943">
    <property type="term" value="P:positive regulation of transcription by RNA polymerase I"/>
    <property type="evidence" value="ECO:0007669"/>
    <property type="project" value="InterPro"/>
</dbReference>
<evidence type="ECO:0000256" key="8">
    <source>
        <dbReference type="PROSITE-ProRule" id="PRU00221"/>
    </source>
</evidence>
<dbReference type="InterPro" id="IPR015943">
    <property type="entry name" value="WD40/YVTN_repeat-like_dom_sf"/>
</dbReference>
<dbReference type="PROSITE" id="PS50294">
    <property type="entry name" value="WD_REPEATS_REGION"/>
    <property type="match status" value="1"/>
</dbReference>
<dbReference type="SUPFAM" id="SSF50998">
    <property type="entry name" value="Quinoprotein alcohol dehydrogenase-like"/>
    <property type="match status" value="1"/>
</dbReference>
<dbReference type="Pfam" id="PF23769">
    <property type="entry name" value="Beta-prop_WDR75_2nd"/>
    <property type="match status" value="1"/>
</dbReference>
<feature type="compositionally biased region" description="Low complexity" evidence="9">
    <location>
        <begin position="55"/>
        <end position="64"/>
    </location>
</feature>
<feature type="repeat" description="WD" evidence="8">
    <location>
        <begin position="330"/>
        <end position="371"/>
    </location>
</feature>
<feature type="region of interest" description="Disordered" evidence="9">
    <location>
        <begin position="869"/>
        <end position="892"/>
    </location>
</feature>
<evidence type="ECO:0000313" key="12">
    <source>
        <dbReference type="Proteomes" id="UP000813824"/>
    </source>
</evidence>
<evidence type="ECO:0000256" key="6">
    <source>
        <dbReference type="ARBA" id="ARBA00023163"/>
    </source>
</evidence>
<evidence type="ECO:0000256" key="9">
    <source>
        <dbReference type="SAM" id="MobiDB-lite"/>
    </source>
</evidence>
<dbReference type="Proteomes" id="UP000813824">
    <property type="component" value="Unassembled WGS sequence"/>
</dbReference>
<keyword evidence="6" id="KW-0804">Transcription</keyword>
<dbReference type="GO" id="GO:0006364">
    <property type="term" value="P:rRNA processing"/>
    <property type="evidence" value="ECO:0007669"/>
    <property type="project" value="UniProtKB-KW"/>
</dbReference>
<feature type="region of interest" description="Disordered" evidence="9">
    <location>
        <begin position="936"/>
        <end position="991"/>
    </location>
</feature>
<dbReference type="PANTHER" id="PTHR44215:SF1">
    <property type="entry name" value="WD REPEAT-CONTAINING PROTEIN 75"/>
    <property type="match status" value="1"/>
</dbReference>
<evidence type="ECO:0000256" key="5">
    <source>
        <dbReference type="ARBA" id="ARBA00022737"/>
    </source>
</evidence>
<evidence type="ECO:0000313" key="11">
    <source>
        <dbReference type="EMBL" id="KAH8099362.1"/>
    </source>
</evidence>
<name>A0A8K0XNS6_9AGAR</name>
<comment type="subcellular location">
    <subcellularLocation>
        <location evidence="1">Nucleus</location>
        <location evidence="1">Nucleolus</location>
    </subcellularLocation>
</comment>
<evidence type="ECO:0000256" key="1">
    <source>
        <dbReference type="ARBA" id="ARBA00004604"/>
    </source>
</evidence>
<evidence type="ECO:0000256" key="7">
    <source>
        <dbReference type="ARBA" id="ARBA00023242"/>
    </source>
</evidence>
<comment type="caution">
    <text evidence="11">The sequence shown here is derived from an EMBL/GenBank/DDBJ whole genome shotgun (WGS) entry which is preliminary data.</text>
</comment>
<keyword evidence="7" id="KW-0539">Nucleus</keyword>
<dbReference type="InterPro" id="IPR011047">
    <property type="entry name" value="Quinoprotein_ADH-like_sf"/>
</dbReference>
<dbReference type="InterPro" id="IPR036322">
    <property type="entry name" value="WD40_repeat_dom_sf"/>
</dbReference>
<dbReference type="InterPro" id="IPR053826">
    <property type="entry name" value="WDR75"/>
</dbReference>
<dbReference type="InterPro" id="IPR001680">
    <property type="entry name" value="WD40_rpt"/>
</dbReference>
<dbReference type="SMART" id="SM00320">
    <property type="entry name" value="WD40"/>
    <property type="match status" value="6"/>
</dbReference>
<dbReference type="SUPFAM" id="SSF50978">
    <property type="entry name" value="WD40 repeat-like"/>
    <property type="match status" value="1"/>
</dbReference>
<dbReference type="GO" id="GO:0003723">
    <property type="term" value="F:RNA binding"/>
    <property type="evidence" value="ECO:0007669"/>
    <property type="project" value="InterPro"/>
</dbReference>
<dbReference type="AlphaFoldDB" id="A0A8K0XNS6"/>